<comment type="caution">
    <text evidence="1">The sequence shown here is derived from an EMBL/GenBank/DDBJ whole genome shotgun (WGS) entry which is preliminary data.</text>
</comment>
<sequence>MYLFVKLFIKLRQAQQSYSNKQQNESLNCNLIISTKAQFNHSIFISQFVTIHKSKLSQQYVTSNQSQYHTSSSRIVSEQPPQTTQVSSALELLLTSEVIFETVFETASRDNQKVLNVKQKLKINIIDEKAVIQLSQFGT</sequence>
<reference evidence="2 3" key="2">
    <citation type="submission" date="2024-07" db="EMBL/GenBank/DDBJ databases">
        <authorList>
            <person name="Akdeniz Z."/>
        </authorList>
    </citation>
    <scope>NUCLEOTIDE SEQUENCE [LARGE SCALE GENOMIC DNA]</scope>
</reference>
<proteinExistence type="predicted"/>
<evidence type="ECO:0000313" key="3">
    <source>
        <dbReference type="Proteomes" id="UP001642409"/>
    </source>
</evidence>
<gene>
    <name evidence="2" type="ORF">HINF_LOCUS34324</name>
    <name evidence="1" type="ORF">HINF_LOCUS37764</name>
</gene>
<dbReference type="AlphaFoldDB" id="A0AA86QBS1"/>
<organism evidence="1">
    <name type="scientific">Hexamita inflata</name>
    <dbReference type="NCBI Taxonomy" id="28002"/>
    <lineage>
        <taxon>Eukaryota</taxon>
        <taxon>Metamonada</taxon>
        <taxon>Diplomonadida</taxon>
        <taxon>Hexamitidae</taxon>
        <taxon>Hexamitinae</taxon>
        <taxon>Hexamita</taxon>
    </lineage>
</organism>
<reference evidence="1" key="1">
    <citation type="submission" date="2023-06" db="EMBL/GenBank/DDBJ databases">
        <authorList>
            <person name="Kurt Z."/>
        </authorList>
    </citation>
    <scope>NUCLEOTIDE SEQUENCE</scope>
</reference>
<dbReference type="EMBL" id="CATOUU010000806">
    <property type="protein sequence ID" value="CAI9950119.1"/>
    <property type="molecule type" value="Genomic_DNA"/>
</dbReference>
<protein>
    <submittedName>
        <fullName evidence="2">Hypothetical_protein</fullName>
    </submittedName>
</protein>
<evidence type="ECO:0000313" key="2">
    <source>
        <dbReference type="EMBL" id="CAL6032099.1"/>
    </source>
</evidence>
<accession>A0AA86QBS1</accession>
<dbReference type="EMBL" id="CAXDID020000121">
    <property type="protein sequence ID" value="CAL6032099.1"/>
    <property type="molecule type" value="Genomic_DNA"/>
</dbReference>
<keyword evidence="3" id="KW-1185">Reference proteome</keyword>
<name>A0AA86QBS1_9EUKA</name>
<dbReference type="Proteomes" id="UP001642409">
    <property type="component" value="Unassembled WGS sequence"/>
</dbReference>
<evidence type="ECO:0000313" key="1">
    <source>
        <dbReference type="EMBL" id="CAI9950119.1"/>
    </source>
</evidence>